<feature type="signal peptide" evidence="1">
    <location>
        <begin position="1"/>
        <end position="16"/>
    </location>
</feature>
<organism evidence="2">
    <name type="scientific">Rhizophora mucronata</name>
    <name type="common">Asiatic mangrove</name>
    <dbReference type="NCBI Taxonomy" id="61149"/>
    <lineage>
        <taxon>Eukaryota</taxon>
        <taxon>Viridiplantae</taxon>
        <taxon>Streptophyta</taxon>
        <taxon>Embryophyta</taxon>
        <taxon>Tracheophyta</taxon>
        <taxon>Spermatophyta</taxon>
        <taxon>Magnoliopsida</taxon>
        <taxon>eudicotyledons</taxon>
        <taxon>Gunneridae</taxon>
        <taxon>Pentapetalae</taxon>
        <taxon>rosids</taxon>
        <taxon>fabids</taxon>
        <taxon>Malpighiales</taxon>
        <taxon>Rhizophoraceae</taxon>
        <taxon>Rhizophora</taxon>
    </lineage>
</organism>
<keyword evidence="1" id="KW-0732">Signal</keyword>
<sequence>MFANVLLFQLLFPVVATGTLSCMSFFCCKFSADHCC</sequence>
<proteinExistence type="predicted"/>
<protein>
    <submittedName>
        <fullName evidence="2">Uncharacterized protein</fullName>
    </submittedName>
</protein>
<evidence type="ECO:0000313" key="2">
    <source>
        <dbReference type="EMBL" id="MBX40323.1"/>
    </source>
</evidence>
<dbReference type="AlphaFoldDB" id="A0A2P2NCX3"/>
<evidence type="ECO:0000256" key="1">
    <source>
        <dbReference type="SAM" id="SignalP"/>
    </source>
</evidence>
<dbReference type="EMBL" id="GGEC01059839">
    <property type="protein sequence ID" value="MBX40323.1"/>
    <property type="molecule type" value="Transcribed_RNA"/>
</dbReference>
<feature type="chain" id="PRO_5015180752" evidence="1">
    <location>
        <begin position="17"/>
        <end position="36"/>
    </location>
</feature>
<reference evidence="2" key="1">
    <citation type="submission" date="2018-02" db="EMBL/GenBank/DDBJ databases">
        <title>Rhizophora mucronata_Transcriptome.</title>
        <authorList>
            <person name="Meera S.P."/>
            <person name="Sreeshan A."/>
            <person name="Augustine A."/>
        </authorList>
    </citation>
    <scope>NUCLEOTIDE SEQUENCE</scope>
    <source>
        <tissue evidence="2">Leaf</tissue>
    </source>
</reference>
<name>A0A2P2NCX3_RHIMU</name>
<accession>A0A2P2NCX3</accession>